<feature type="compositionally biased region" description="Basic residues" evidence="1">
    <location>
        <begin position="72"/>
        <end position="90"/>
    </location>
</feature>
<dbReference type="Gramene" id="OPUNC06G15970.3">
    <property type="protein sequence ID" value="OPUNC06G15970.3"/>
    <property type="gene ID" value="OPUNC06G15970"/>
</dbReference>
<sequence length="170" mass="18152">MITTTALEDGSSGKGGWPRFKASDAARGSVFSSFPPLTSRSKTAQLAYLTCFPISLLRMAPSSSGALNPSLRRQRPPSRLRPAGRRRRPPCRSVYSSGNRAARFHGSRQGRYCRFVLRSHGDAVPPPLLPANVAGFAAPPSHQAAGQRLRLSASGDLAGSRTKTARTHAA</sequence>
<dbReference type="EnsemblPlants" id="OPUNC06G15970.3">
    <property type="protein sequence ID" value="OPUNC06G15970.3"/>
    <property type="gene ID" value="OPUNC06G15970"/>
</dbReference>
<reference evidence="2" key="2">
    <citation type="submission" date="2018-05" db="EMBL/GenBank/DDBJ databases">
        <title>OpunRS2 (Oryza punctata Reference Sequence Version 2).</title>
        <authorList>
            <person name="Zhang J."/>
            <person name="Kudrna D."/>
            <person name="Lee S."/>
            <person name="Talag J."/>
            <person name="Welchert J."/>
            <person name="Wing R.A."/>
        </authorList>
    </citation>
    <scope>NUCLEOTIDE SEQUENCE [LARGE SCALE GENOMIC DNA]</scope>
</reference>
<accession>A0A0E0LCE2</accession>
<evidence type="ECO:0000313" key="2">
    <source>
        <dbReference type="EnsemblPlants" id="OPUNC06G15970.3"/>
    </source>
</evidence>
<evidence type="ECO:0000313" key="3">
    <source>
        <dbReference type="Proteomes" id="UP000026962"/>
    </source>
</evidence>
<protein>
    <submittedName>
        <fullName evidence="2">Uncharacterized protein</fullName>
    </submittedName>
</protein>
<dbReference type="AlphaFoldDB" id="A0A0E0LCE2"/>
<dbReference type="Proteomes" id="UP000026962">
    <property type="component" value="Chromosome 6"/>
</dbReference>
<feature type="region of interest" description="Disordered" evidence="1">
    <location>
        <begin position="63"/>
        <end position="100"/>
    </location>
</feature>
<dbReference type="HOGENOM" id="CLU_1573193_0_0_1"/>
<reference evidence="2" key="1">
    <citation type="submission" date="2015-04" db="UniProtKB">
        <authorList>
            <consortium name="EnsemblPlants"/>
        </authorList>
    </citation>
    <scope>IDENTIFICATION</scope>
</reference>
<proteinExistence type="predicted"/>
<keyword evidence="3" id="KW-1185">Reference proteome</keyword>
<name>A0A0E0LCE2_ORYPU</name>
<organism evidence="2">
    <name type="scientific">Oryza punctata</name>
    <name type="common">Red rice</name>
    <dbReference type="NCBI Taxonomy" id="4537"/>
    <lineage>
        <taxon>Eukaryota</taxon>
        <taxon>Viridiplantae</taxon>
        <taxon>Streptophyta</taxon>
        <taxon>Embryophyta</taxon>
        <taxon>Tracheophyta</taxon>
        <taxon>Spermatophyta</taxon>
        <taxon>Magnoliopsida</taxon>
        <taxon>Liliopsida</taxon>
        <taxon>Poales</taxon>
        <taxon>Poaceae</taxon>
        <taxon>BOP clade</taxon>
        <taxon>Oryzoideae</taxon>
        <taxon>Oryzeae</taxon>
        <taxon>Oryzinae</taxon>
        <taxon>Oryza</taxon>
    </lineage>
</organism>
<evidence type="ECO:0000256" key="1">
    <source>
        <dbReference type="SAM" id="MobiDB-lite"/>
    </source>
</evidence>